<gene>
    <name evidence="2" type="ORF">A1Q2_06896</name>
</gene>
<protein>
    <submittedName>
        <fullName evidence="2">Uncharacterized protein</fullName>
    </submittedName>
</protein>
<organism evidence="2 3">
    <name type="scientific">Trichosporon asahii var. asahii (strain CBS 8904)</name>
    <name type="common">Yeast</name>
    <dbReference type="NCBI Taxonomy" id="1220162"/>
    <lineage>
        <taxon>Eukaryota</taxon>
        <taxon>Fungi</taxon>
        <taxon>Dikarya</taxon>
        <taxon>Basidiomycota</taxon>
        <taxon>Agaricomycotina</taxon>
        <taxon>Tremellomycetes</taxon>
        <taxon>Trichosporonales</taxon>
        <taxon>Trichosporonaceae</taxon>
        <taxon>Trichosporon</taxon>
    </lineage>
</organism>
<evidence type="ECO:0000313" key="3">
    <source>
        <dbReference type="Proteomes" id="UP000006757"/>
    </source>
</evidence>
<proteinExistence type="predicted"/>
<reference evidence="2 3" key="1">
    <citation type="journal article" date="2012" name="Eukaryot. Cell">
        <title>Genome sequence of the Trichosporon asahii environmental strain CBS 8904.</title>
        <authorList>
            <person name="Yang R.Y."/>
            <person name="Li H.T."/>
            <person name="Zhu H."/>
            <person name="Zhou G.P."/>
            <person name="Wang M."/>
            <person name="Wang L."/>
        </authorList>
    </citation>
    <scope>NUCLEOTIDE SEQUENCE [LARGE SCALE GENOMIC DNA]</scope>
    <source>
        <strain evidence="2 3">CBS 8904</strain>
    </source>
</reference>
<sequence>MCNCFGLQHSPTLKPCSSLMDLVQEKTTTSVDLDKMECRLQALEKFKAKFEAANVFARLDALEKANTPGLATLDADQFIRRMETLERRILPAAHEAEIERRLEALVQLTSDGPPTDGTHANVTISSNQAVSCSKSSNDGGHDYIVSQMIPEAVPHECAVDRREESAKSVTDRTELVSRRTETEC</sequence>
<dbReference type="Proteomes" id="UP000006757">
    <property type="component" value="Unassembled WGS sequence"/>
</dbReference>
<evidence type="ECO:0000256" key="1">
    <source>
        <dbReference type="SAM" id="MobiDB-lite"/>
    </source>
</evidence>
<accession>K1WAW8</accession>
<dbReference type="AlphaFoldDB" id="K1WAW8"/>
<feature type="region of interest" description="Disordered" evidence="1">
    <location>
        <begin position="159"/>
        <end position="184"/>
    </location>
</feature>
<dbReference type="EMBL" id="AMBO01000381">
    <property type="protein sequence ID" value="EKC98793.1"/>
    <property type="molecule type" value="Genomic_DNA"/>
</dbReference>
<evidence type="ECO:0000313" key="2">
    <source>
        <dbReference type="EMBL" id="EKC98793.1"/>
    </source>
</evidence>
<dbReference type="InParanoid" id="K1WAW8"/>
<dbReference type="HOGENOM" id="CLU_1751000_0_0_1"/>
<keyword evidence="3" id="KW-1185">Reference proteome</keyword>
<name>K1WAW8_TRIAC</name>
<comment type="caution">
    <text evidence="2">The sequence shown here is derived from an EMBL/GenBank/DDBJ whole genome shotgun (WGS) entry which is preliminary data.</text>
</comment>